<evidence type="ECO:0000313" key="6">
    <source>
        <dbReference type="EMBL" id="AHB82054.1"/>
    </source>
</evidence>
<dbReference type="PANTHER" id="PTHR43775:SF51">
    <property type="entry name" value="INACTIVE PHENOLPHTHIOCEROL SYNTHESIS POLYKETIDE SYNTHASE TYPE I PKS1-RELATED"/>
    <property type="match status" value="1"/>
</dbReference>
<feature type="domain" description="Ketosynthase family 3 (KS3)" evidence="5">
    <location>
        <begin position="32"/>
        <end position="459"/>
    </location>
</feature>
<dbReference type="FunFam" id="3.40.47.10:FF:000019">
    <property type="entry name" value="Polyketide synthase type I"/>
    <property type="match status" value="1"/>
</dbReference>
<dbReference type="SUPFAM" id="SSF53901">
    <property type="entry name" value="Thiolase-like"/>
    <property type="match status" value="1"/>
</dbReference>
<evidence type="ECO:0000256" key="2">
    <source>
        <dbReference type="ARBA" id="ARBA00022553"/>
    </source>
</evidence>
<dbReference type="Pfam" id="PF00109">
    <property type="entry name" value="ketoacyl-synt"/>
    <property type="match status" value="1"/>
</dbReference>
<dbReference type="PROSITE" id="PS00606">
    <property type="entry name" value="KS3_1"/>
    <property type="match status" value="1"/>
</dbReference>
<dbReference type="InterPro" id="IPR001227">
    <property type="entry name" value="Ac_transferase_dom_sf"/>
</dbReference>
<dbReference type="GO" id="GO:0004312">
    <property type="term" value="F:fatty acid synthase activity"/>
    <property type="evidence" value="ECO:0007669"/>
    <property type="project" value="TreeGrafter"/>
</dbReference>
<dbReference type="InterPro" id="IPR014031">
    <property type="entry name" value="Ketoacyl_synth_C"/>
</dbReference>
<keyword evidence="3" id="KW-0808">Transferase</keyword>
<dbReference type="PANTHER" id="PTHR43775">
    <property type="entry name" value="FATTY ACID SYNTHASE"/>
    <property type="match status" value="1"/>
</dbReference>
<dbReference type="InterPro" id="IPR018201">
    <property type="entry name" value="Ketoacyl_synth_AS"/>
</dbReference>
<dbReference type="Gene3D" id="3.40.47.10">
    <property type="match status" value="1"/>
</dbReference>
<name>V5UWW4_SORCE</name>
<dbReference type="InterPro" id="IPR050091">
    <property type="entry name" value="PKS_NRPS_Biosynth_Enz"/>
</dbReference>
<dbReference type="Pfam" id="PF02801">
    <property type="entry name" value="Ketoacyl-synt_C"/>
    <property type="match status" value="1"/>
</dbReference>
<dbReference type="PROSITE" id="PS52004">
    <property type="entry name" value="KS3_2"/>
    <property type="match status" value="1"/>
</dbReference>
<dbReference type="GO" id="GO:0006633">
    <property type="term" value="P:fatty acid biosynthetic process"/>
    <property type="evidence" value="ECO:0007669"/>
    <property type="project" value="InterPro"/>
</dbReference>
<dbReference type="GO" id="GO:0004315">
    <property type="term" value="F:3-oxoacyl-[acyl-carrier-protein] synthase activity"/>
    <property type="evidence" value="ECO:0007669"/>
    <property type="project" value="InterPro"/>
</dbReference>
<keyword evidence="2" id="KW-0597">Phosphoprotein</keyword>
<protein>
    <submittedName>
        <fullName evidence="6">Polyketide synthase</fullName>
    </submittedName>
</protein>
<keyword evidence="1" id="KW-0596">Phosphopantetheine</keyword>
<evidence type="ECO:0000256" key="3">
    <source>
        <dbReference type="ARBA" id="ARBA00022679"/>
    </source>
</evidence>
<dbReference type="InterPro" id="IPR016035">
    <property type="entry name" value="Acyl_Trfase/lysoPLipase"/>
</dbReference>
<reference evidence="6" key="1">
    <citation type="journal article" date="2013" name="J. Am. Chem. Soc.">
        <title>Microsclerodermins from terrestrial myxobacteria: an intriguing biosynthesis likely connected to a sponge symbiont.</title>
        <authorList>
            <person name="Hoffmann T."/>
            <person name="Mueller S."/>
            <person name="Nadmid S."/>
            <person name="Garcia R."/>
            <person name="Mueller R."/>
        </authorList>
    </citation>
    <scope>NUCLEOTIDE SEQUENCE</scope>
    <source>
        <strain evidence="6">So ce38</strain>
    </source>
</reference>
<dbReference type="Pfam" id="PF22621">
    <property type="entry name" value="CurL-like_PKS_C"/>
    <property type="match status" value="1"/>
</dbReference>
<organism evidence="6">
    <name type="scientific">Sorangium cellulosum</name>
    <name type="common">Polyangium cellulosum</name>
    <dbReference type="NCBI Taxonomy" id="56"/>
    <lineage>
        <taxon>Bacteria</taxon>
        <taxon>Pseudomonadati</taxon>
        <taxon>Myxococcota</taxon>
        <taxon>Polyangia</taxon>
        <taxon>Polyangiales</taxon>
        <taxon>Polyangiaceae</taxon>
        <taxon>Sorangium</taxon>
    </lineage>
</organism>
<dbReference type="InterPro" id="IPR020841">
    <property type="entry name" value="PKS_Beta-ketoAc_synthase_dom"/>
</dbReference>
<dbReference type="SUPFAM" id="SSF52151">
    <property type="entry name" value="FabD/lysophospholipase-like"/>
    <property type="match status" value="1"/>
</dbReference>
<dbReference type="InterPro" id="IPR014030">
    <property type="entry name" value="Ketoacyl_synth_N"/>
</dbReference>
<dbReference type="EMBL" id="KF657738">
    <property type="protein sequence ID" value="AHB82054.1"/>
    <property type="molecule type" value="Genomic_DNA"/>
</dbReference>
<dbReference type="Gene3D" id="3.40.366.10">
    <property type="entry name" value="Malonyl-Coenzyme A Acyl Carrier Protein, domain 2"/>
    <property type="match status" value="1"/>
</dbReference>
<dbReference type="InterPro" id="IPR014043">
    <property type="entry name" value="Acyl_transferase_dom"/>
</dbReference>
<dbReference type="CDD" id="cd00833">
    <property type="entry name" value="PKS"/>
    <property type="match status" value="1"/>
</dbReference>
<dbReference type="SMART" id="SM00825">
    <property type="entry name" value="PKS_KS"/>
    <property type="match status" value="1"/>
</dbReference>
<proteinExistence type="predicted"/>
<evidence type="ECO:0000256" key="4">
    <source>
        <dbReference type="ARBA" id="ARBA00054155"/>
    </source>
</evidence>
<dbReference type="Pfam" id="PF00698">
    <property type="entry name" value="Acyl_transf_1"/>
    <property type="match status" value="1"/>
</dbReference>
<dbReference type="AlphaFoldDB" id="V5UWW4"/>
<evidence type="ECO:0000256" key="1">
    <source>
        <dbReference type="ARBA" id="ARBA00022450"/>
    </source>
</evidence>
<dbReference type="InterPro" id="IPR016039">
    <property type="entry name" value="Thiolase-like"/>
</dbReference>
<sequence>MSTDATLSPLKKALIAIERLEARVRRAESAASAPLAIVGMGCRFPGGADSPAALWELLREGRDATREVPRARWDVDAWYSDDPDAPGKMNVRRGGFLDDIASFDPAFFGVSPRAAAAMDPQHRLLLEVGWEALEDAGIAPQALRGGSAGVFVGITSGEYGTMLLRHGGATGFDGQCLMGSPLYSAAGRLSYTLGLHGPSMSVDTACSSSLTALHLACQSLRNGECRWALAAGVNLLIAPEMTTALCRTGALAPDGRCKTFDASADGFARGEGCGVLVLMRLEDAIADGCRVRAVVCSSGVNHDGASSGFTVPNGRAQEALIRRVWQDGRVEPSEVDYVEAHGTGTELGDPVEMRALVGVLGQARPADRPLLVGSAKTNLGHCESAAGMAGVMKVVLALEHGEIPAHLHVERPSPHIPWDEIPVRVPRERAPWPRGERRRVAAVSAFGLGGTNAHVLLAEAPAAAPAGAPAARRPWHLLCLSARSEAALVEQARRLRAHLAARPEQRLADVAYTTSVGRAHFARRAVVRAADVQGAIAALDALIEGRADPALHVGRVSDPLPRAAFLFQGPGPEDAGAARALYEGAPVFREIIDRCDELLRPSLSQPLPHLLWGEGAPGGRAGGLLAGPALLAFEVAFAETLWSFGVAPRAVAGHGVGELAAACVAGVIPMDEALARAAEGSGAPVPHAGGLAPRVAVSASPKDLEGSPHLIEIGLPGPGQDTWQLVCDSVAALHVEGCPIDWEAFARGAGGERASLPTYPFERRRCWIEDALFDEAPLGNGAAAASAEVNGVETNGVETNGVETNGVATNGVATNDGATNGVETNVPVSQPRAVGGDGRSLGLDVLPAPAQPGIEQASFSASPGGEIERFMAEQLRVLSHVLDEQLGFLEQMAGAPADNH</sequence>
<dbReference type="Gene3D" id="3.30.70.3290">
    <property type="match status" value="2"/>
</dbReference>
<accession>V5UWW4</accession>
<evidence type="ECO:0000259" key="5">
    <source>
        <dbReference type="PROSITE" id="PS52004"/>
    </source>
</evidence>
<gene>
    <name evidence="6" type="primary">mscD</name>
</gene>
<comment type="function">
    <text evidence="4">Involved in production of the polyketide antibiotic thailandamide.</text>
</comment>
<dbReference type="SMART" id="SM00827">
    <property type="entry name" value="PKS_AT"/>
    <property type="match status" value="1"/>
</dbReference>